<organism evidence="2 3">
    <name type="scientific">Albula glossodonta</name>
    <name type="common">roundjaw bonefish</name>
    <dbReference type="NCBI Taxonomy" id="121402"/>
    <lineage>
        <taxon>Eukaryota</taxon>
        <taxon>Metazoa</taxon>
        <taxon>Chordata</taxon>
        <taxon>Craniata</taxon>
        <taxon>Vertebrata</taxon>
        <taxon>Euteleostomi</taxon>
        <taxon>Actinopterygii</taxon>
        <taxon>Neopterygii</taxon>
        <taxon>Teleostei</taxon>
        <taxon>Albuliformes</taxon>
        <taxon>Albulidae</taxon>
        <taxon>Albula</taxon>
    </lineage>
</organism>
<dbReference type="Proteomes" id="UP000824540">
    <property type="component" value="Unassembled WGS sequence"/>
</dbReference>
<proteinExistence type="predicted"/>
<feature type="region of interest" description="Disordered" evidence="1">
    <location>
        <begin position="14"/>
        <end position="61"/>
    </location>
</feature>
<dbReference type="AlphaFoldDB" id="A0A8T2NUD1"/>
<feature type="non-terminal residue" evidence="2">
    <location>
        <position position="1"/>
    </location>
</feature>
<reference evidence="2" key="1">
    <citation type="thesis" date="2021" institute="BYU ScholarsArchive" country="Provo, UT, USA">
        <title>Applications of and Algorithms for Genome Assembly and Genomic Analyses with an Emphasis on Marine Teleosts.</title>
        <authorList>
            <person name="Pickett B.D."/>
        </authorList>
    </citation>
    <scope>NUCLEOTIDE SEQUENCE</scope>
    <source>
        <strain evidence="2">HI-2016</strain>
    </source>
</reference>
<gene>
    <name evidence="2" type="ORF">JZ751_019872</name>
</gene>
<accession>A0A8T2NUD1</accession>
<dbReference type="EMBL" id="JAFBMS010000038">
    <property type="protein sequence ID" value="KAG9341118.1"/>
    <property type="molecule type" value="Genomic_DNA"/>
</dbReference>
<name>A0A8T2NUD1_9TELE</name>
<evidence type="ECO:0000313" key="3">
    <source>
        <dbReference type="Proteomes" id="UP000824540"/>
    </source>
</evidence>
<feature type="compositionally biased region" description="Polar residues" evidence="1">
    <location>
        <begin position="158"/>
        <end position="202"/>
    </location>
</feature>
<feature type="compositionally biased region" description="Basic residues" evidence="1">
    <location>
        <begin position="32"/>
        <end position="41"/>
    </location>
</feature>
<evidence type="ECO:0000313" key="2">
    <source>
        <dbReference type="EMBL" id="KAG9341118.1"/>
    </source>
</evidence>
<feature type="region of interest" description="Disordered" evidence="1">
    <location>
        <begin position="150"/>
        <end position="212"/>
    </location>
</feature>
<protein>
    <submittedName>
        <fullName evidence="2">Uncharacterized protein</fullName>
    </submittedName>
</protein>
<keyword evidence="3" id="KW-1185">Reference proteome</keyword>
<evidence type="ECO:0000256" key="1">
    <source>
        <dbReference type="SAM" id="MobiDB-lite"/>
    </source>
</evidence>
<sequence length="257" mass="28221">MPSIFLDPPILHKVRRELDSERPGPSGLAPKKQGKKGRKSAKVSPKEEQPRAVQINETPASFHDVDAQAVSQIMRPVGSANQPVWLSSVSSAENIPAASKIFIVRKTNLPGDKVKSLIDNVPAPKKIYIIGKASQSSAVASHALTFKEVDRQKKLPQESRNSSTKELCESSQKPTPESAQSTLPEQTVRQASPLQGKSQHQALTRRHGPKMAGRTTYIKQMQAQMESKDFQERIVAIGKLKDDCDVCPDLVKSCIFP</sequence>
<comment type="caution">
    <text evidence="2">The sequence shown here is derived from an EMBL/GenBank/DDBJ whole genome shotgun (WGS) entry which is preliminary data.</text>
</comment>